<proteinExistence type="predicted"/>
<feature type="transmembrane region" description="Helical" evidence="1">
    <location>
        <begin position="38"/>
        <end position="57"/>
    </location>
</feature>
<evidence type="ECO:0000313" key="3">
    <source>
        <dbReference type="Proteomes" id="UP000494108"/>
    </source>
</evidence>
<dbReference type="EMBL" id="CADIJX010000003">
    <property type="protein sequence ID" value="CAB3649460.1"/>
    <property type="molecule type" value="Genomic_DNA"/>
</dbReference>
<name>A0A6S6ZI08_9BURK</name>
<accession>A0A6S6ZI08</accession>
<evidence type="ECO:0000256" key="1">
    <source>
        <dbReference type="SAM" id="Phobius"/>
    </source>
</evidence>
<gene>
    <name evidence="2" type="ORF">LMG3431_02742</name>
</gene>
<dbReference type="AlphaFoldDB" id="A0A6S6ZI08"/>
<evidence type="ECO:0008006" key="4">
    <source>
        <dbReference type="Google" id="ProtNLM"/>
    </source>
</evidence>
<keyword evidence="1" id="KW-0812">Transmembrane</keyword>
<keyword evidence="1" id="KW-0472">Membrane</keyword>
<dbReference type="Proteomes" id="UP000494108">
    <property type="component" value="Unassembled WGS sequence"/>
</dbReference>
<keyword evidence="1" id="KW-1133">Transmembrane helix</keyword>
<organism evidence="2 3">
    <name type="scientific">Achromobacter pestifer</name>
    <dbReference type="NCBI Taxonomy" id="1353889"/>
    <lineage>
        <taxon>Bacteria</taxon>
        <taxon>Pseudomonadati</taxon>
        <taxon>Pseudomonadota</taxon>
        <taxon>Betaproteobacteria</taxon>
        <taxon>Burkholderiales</taxon>
        <taxon>Alcaligenaceae</taxon>
        <taxon>Achromobacter</taxon>
    </lineage>
</organism>
<reference evidence="2 3" key="1">
    <citation type="submission" date="2020-04" db="EMBL/GenBank/DDBJ databases">
        <authorList>
            <person name="De Canck E."/>
        </authorList>
    </citation>
    <scope>NUCLEOTIDE SEQUENCE [LARGE SCALE GENOMIC DNA]</scope>
    <source>
        <strain evidence="2 3">LMG 3431</strain>
    </source>
</reference>
<dbReference type="RefSeq" id="WP_175175029.1">
    <property type="nucleotide sequence ID" value="NZ_CADIJX010000003.1"/>
</dbReference>
<sequence>MTRVLKTGLLLALVFGVVWLAVIIWWQESHTLPTGTDIGLYLFALPLALIAAGWAGARVVRARREARAAPAGPAAAGDADAAPAAPITPRLIVLASAARAAPGNDPQAIHAAVTEQQRPDLDTFLKNAKGFPIFSARAAHLDTEMLRDAAVQANAPQAAQAEDRMRATTLLSEVIQSLSQAARAHVLDGGTPQRDDAWPLLQLELMLPADWPEAACDHAVEQARAATVWPSTRTTVRIHAAQDALASDSLLRQLAQEPLTPAIATMRLVAAADSYIDASQVQDWEAQGTLAGNATPQGRIPGEAAAGLLLDLAMAMTPAPGMPPPATDLAPPADALVLTLSPTAQRATRADARGAVMEPMLTAMATQFLEGHAQPADAIGALVSDADHRGSRPLEAVGLASALFPALDPNQDCLAVGAACGYTGAASHLLTLAVASEACTQSDSPVLAVLTQDPAQRTLTLVSRAPSLSA</sequence>
<evidence type="ECO:0000313" key="2">
    <source>
        <dbReference type="EMBL" id="CAB3649460.1"/>
    </source>
</evidence>
<feature type="transmembrane region" description="Helical" evidence="1">
    <location>
        <begin position="7"/>
        <end position="26"/>
    </location>
</feature>
<protein>
    <recommendedName>
        <fullName evidence="4">Transmembrane protein</fullName>
    </recommendedName>
</protein>
<keyword evidence="3" id="KW-1185">Reference proteome</keyword>